<accession>A0A5K7Y9Z0</accession>
<dbReference type="EMBL" id="AP021874">
    <property type="protein sequence ID" value="BBO66202.1"/>
    <property type="molecule type" value="Genomic_DNA"/>
</dbReference>
<evidence type="ECO:0000256" key="5">
    <source>
        <dbReference type="ARBA" id="ARBA00023136"/>
    </source>
</evidence>
<dbReference type="Pfam" id="PF01040">
    <property type="entry name" value="UbiA"/>
    <property type="match status" value="1"/>
</dbReference>
<evidence type="ECO:0000313" key="7">
    <source>
        <dbReference type="EMBL" id="BBO66202.1"/>
    </source>
</evidence>
<feature type="transmembrane region" description="Helical" evidence="6">
    <location>
        <begin position="159"/>
        <end position="177"/>
    </location>
</feature>
<organism evidence="7 8">
    <name type="scientific">Desulfosarcina alkanivorans</name>
    <dbReference type="NCBI Taxonomy" id="571177"/>
    <lineage>
        <taxon>Bacteria</taxon>
        <taxon>Pseudomonadati</taxon>
        <taxon>Thermodesulfobacteriota</taxon>
        <taxon>Desulfobacteria</taxon>
        <taxon>Desulfobacterales</taxon>
        <taxon>Desulfosarcinaceae</taxon>
        <taxon>Desulfosarcina</taxon>
    </lineage>
</organism>
<feature type="transmembrane region" description="Helical" evidence="6">
    <location>
        <begin position="133"/>
        <end position="153"/>
    </location>
</feature>
<dbReference type="OrthoDB" id="9803632at2"/>
<evidence type="ECO:0000256" key="1">
    <source>
        <dbReference type="ARBA" id="ARBA00004141"/>
    </source>
</evidence>
<reference evidence="7 8" key="1">
    <citation type="submission" date="2019-11" db="EMBL/GenBank/DDBJ databases">
        <title>Comparative genomics of hydrocarbon-degrading Desulfosarcina strains.</title>
        <authorList>
            <person name="Watanabe M."/>
            <person name="Kojima H."/>
            <person name="Fukui M."/>
        </authorList>
    </citation>
    <scope>NUCLEOTIDE SEQUENCE [LARGE SCALE GENOMIC DNA]</scope>
    <source>
        <strain evidence="7 8">PL12</strain>
    </source>
</reference>
<feature type="transmembrane region" description="Helical" evidence="6">
    <location>
        <begin position="273"/>
        <end position="291"/>
    </location>
</feature>
<dbReference type="PANTHER" id="PTHR42723:SF1">
    <property type="entry name" value="CHLOROPHYLL SYNTHASE, CHLOROPLASTIC"/>
    <property type="match status" value="1"/>
</dbReference>
<dbReference type="CDD" id="cd13963">
    <property type="entry name" value="PT_UbiA_2"/>
    <property type="match status" value="1"/>
</dbReference>
<keyword evidence="8" id="KW-1185">Reference proteome</keyword>
<feature type="transmembrane region" description="Helical" evidence="6">
    <location>
        <begin position="37"/>
        <end position="58"/>
    </location>
</feature>
<dbReference type="KEGG" id="dalk:DSCA_01320"/>
<keyword evidence="7" id="KW-0808">Transferase</keyword>
<dbReference type="GO" id="GO:0016757">
    <property type="term" value="F:glycosyltransferase activity"/>
    <property type="evidence" value="ECO:0007669"/>
    <property type="project" value="UniProtKB-KW"/>
</dbReference>
<comment type="subcellular location">
    <subcellularLocation>
        <location evidence="1">Membrane</location>
        <topology evidence="1">Multi-pass membrane protein</topology>
    </subcellularLocation>
</comment>
<dbReference type="GO" id="GO:0016020">
    <property type="term" value="C:membrane"/>
    <property type="evidence" value="ECO:0007669"/>
    <property type="project" value="UniProtKB-SubCell"/>
</dbReference>
<evidence type="ECO:0000313" key="8">
    <source>
        <dbReference type="Proteomes" id="UP000427906"/>
    </source>
</evidence>
<protein>
    <submittedName>
        <fullName evidence="7">Decaprenyl-phosphate phosphoribosyltransferase</fullName>
    </submittedName>
</protein>
<keyword evidence="7" id="KW-0328">Glycosyltransferase</keyword>
<dbReference type="InterPro" id="IPR050475">
    <property type="entry name" value="Prenyltransferase_related"/>
</dbReference>
<evidence type="ECO:0000256" key="3">
    <source>
        <dbReference type="ARBA" id="ARBA00022692"/>
    </source>
</evidence>
<dbReference type="GO" id="GO:0016765">
    <property type="term" value="F:transferase activity, transferring alkyl or aryl (other than methyl) groups"/>
    <property type="evidence" value="ECO:0007669"/>
    <property type="project" value="InterPro"/>
</dbReference>
<dbReference type="AlphaFoldDB" id="A0A5K7Y9Z0"/>
<sequence length="296" mass="32942">MSKLNAYFRLCRPHQYLKNGFIWLPIFFGNELTSSHALFLTSISFAAFCLIASASYAINDLKDMDDDRSHPVKKKRPLASGDLKKNEAALAALVLFAGGMVLAMLLLPVACVYILIAYVLLNIAYSQRLKHLPIVDIFCIAIGFVLRILAGGMAARIYISPWIVTMTFLLALFLALAKRRDDLLLASQGNPVRRAIDGYNLEFISLAMGIMASVVIVAYLLYTISPEVVARHGTGKLYISGIWVLLGLLRYLQISFVGGKSGSPTRVLIKDRSLQAVIGLWLANLFFLLYWKGEWF</sequence>
<evidence type="ECO:0000256" key="6">
    <source>
        <dbReference type="SAM" id="Phobius"/>
    </source>
</evidence>
<dbReference type="RefSeq" id="WP_155314618.1">
    <property type="nucleotide sequence ID" value="NZ_AP021874.1"/>
</dbReference>
<dbReference type="Gene3D" id="1.10.357.140">
    <property type="entry name" value="UbiA prenyltransferase"/>
    <property type="match status" value="1"/>
</dbReference>
<feature type="transmembrane region" description="Helical" evidence="6">
    <location>
        <begin position="198"/>
        <end position="222"/>
    </location>
</feature>
<gene>
    <name evidence="7" type="ORF">DSCA_01320</name>
</gene>
<dbReference type="InterPro" id="IPR000537">
    <property type="entry name" value="UbiA_prenyltransferase"/>
</dbReference>
<keyword evidence="3 6" id="KW-0812">Transmembrane</keyword>
<dbReference type="InterPro" id="IPR044878">
    <property type="entry name" value="UbiA_sf"/>
</dbReference>
<dbReference type="Proteomes" id="UP000427906">
    <property type="component" value="Chromosome"/>
</dbReference>
<keyword evidence="4 6" id="KW-1133">Transmembrane helix</keyword>
<keyword evidence="5 6" id="KW-0472">Membrane</keyword>
<feature type="transmembrane region" description="Helical" evidence="6">
    <location>
        <begin position="234"/>
        <end position="252"/>
    </location>
</feature>
<feature type="transmembrane region" description="Helical" evidence="6">
    <location>
        <begin position="88"/>
        <end position="121"/>
    </location>
</feature>
<evidence type="ECO:0000256" key="2">
    <source>
        <dbReference type="ARBA" id="ARBA00022475"/>
    </source>
</evidence>
<proteinExistence type="predicted"/>
<dbReference type="PANTHER" id="PTHR42723">
    <property type="entry name" value="CHLOROPHYLL SYNTHASE"/>
    <property type="match status" value="1"/>
</dbReference>
<name>A0A5K7Y9Z0_9BACT</name>
<keyword evidence="2" id="KW-1003">Cell membrane</keyword>
<evidence type="ECO:0000256" key="4">
    <source>
        <dbReference type="ARBA" id="ARBA00022989"/>
    </source>
</evidence>